<reference evidence="2" key="2">
    <citation type="submission" date="2021-04" db="EMBL/GenBank/DDBJ databases">
        <authorList>
            <person name="Gilroy R."/>
        </authorList>
    </citation>
    <scope>NUCLEOTIDE SEQUENCE</scope>
    <source>
        <strain evidence="2">ChiBcolR8-3208</strain>
    </source>
</reference>
<sequence>MSAVNRRLTPEEEAAELAKPGSHPEWEIDLPAAIQKDIDAYLEGIRNQVTYLDCLWDELYGSINASQWGWEITKEQADYLRQKYLFGPEDEEETEDLQQTQS</sequence>
<name>A0A9D2LXG4_9FIRM</name>
<dbReference type="EMBL" id="DWXZ01000067">
    <property type="protein sequence ID" value="HJB37152.1"/>
    <property type="molecule type" value="Genomic_DNA"/>
</dbReference>
<proteinExistence type="predicted"/>
<dbReference type="AlphaFoldDB" id="A0A9D2LXG4"/>
<protein>
    <submittedName>
        <fullName evidence="2">Uncharacterized protein</fullName>
    </submittedName>
</protein>
<evidence type="ECO:0000313" key="2">
    <source>
        <dbReference type="EMBL" id="HJB37152.1"/>
    </source>
</evidence>
<evidence type="ECO:0000256" key="1">
    <source>
        <dbReference type="SAM" id="MobiDB-lite"/>
    </source>
</evidence>
<dbReference type="Proteomes" id="UP000824214">
    <property type="component" value="Unassembled WGS sequence"/>
</dbReference>
<evidence type="ECO:0000313" key="3">
    <source>
        <dbReference type="Proteomes" id="UP000824214"/>
    </source>
</evidence>
<organism evidence="2 3">
    <name type="scientific">Candidatus Acutalibacter ornithocaccae</name>
    <dbReference type="NCBI Taxonomy" id="2838416"/>
    <lineage>
        <taxon>Bacteria</taxon>
        <taxon>Bacillati</taxon>
        <taxon>Bacillota</taxon>
        <taxon>Clostridia</taxon>
        <taxon>Eubacteriales</taxon>
        <taxon>Acutalibacteraceae</taxon>
        <taxon>Acutalibacter</taxon>
    </lineage>
</organism>
<accession>A0A9D2LXG4</accession>
<comment type="caution">
    <text evidence="2">The sequence shown here is derived from an EMBL/GenBank/DDBJ whole genome shotgun (WGS) entry which is preliminary data.</text>
</comment>
<reference evidence="2" key="1">
    <citation type="journal article" date="2021" name="PeerJ">
        <title>Extensive microbial diversity within the chicken gut microbiome revealed by metagenomics and culture.</title>
        <authorList>
            <person name="Gilroy R."/>
            <person name="Ravi A."/>
            <person name="Getino M."/>
            <person name="Pursley I."/>
            <person name="Horton D.L."/>
            <person name="Alikhan N.F."/>
            <person name="Baker D."/>
            <person name="Gharbi K."/>
            <person name="Hall N."/>
            <person name="Watson M."/>
            <person name="Adriaenssens E.M."/>
            <person name="Foster-Nyarko E."/>
            <person name="Jarju S."/>
            <person name="Secka A."/>
            <person name="Antonio M."/>
            <person name="Oren A."/>
            <person name="Chaudhuri R.R."/>
            <person name="La Ragione R."/>
            <person name="Hildebrand F."/>
            <person name="Pallen M.J."/>
        </authorList>
    </citation>
    <scope>NUCLEOTIDE SEQUENCE</scope>
    <source>
        <strain evidence="2">ChiBcolR8-3208</strain>
    </source>
</reference>
<feature type="region of interest" description="Disordered" evidence="1">
    <location>
        <begin position="1"/>
        <end position="23"/>
    </location>
</feature>
<gene>
    <name evidence="2" type="ORF">H9942_03690</name>
</gene>